<keyword evidence="1" id="KW-0812">Transmembrane</keyword>
<dbReference type="EMBL" id="CP033019">
    <property type="protein sequence ID" value="AYM77860.1"/>
    <property type="molecule type" value="Genomic_DNA"/>
</dbReference>
<sequence length="172" mass="18476">MRHRLSSSPPAGLQRGAAAVEFALVSLLFFTLLFGILEFGRMLYLYNTVQEVSRRAAREAVVRWIDQTDAVKTLALFGGTALPAAPELTAANITIRYLNKSGAEVTLPPTDPGDNLSACGDITRTASCIDSVRVSIDNVSYTPMVSLFGFLNIAVPASVVVMHAESLGFQIN</sequence>
<evidence type="ECO:0000256" key="1">
    <source>
        <dbReference type="SAM" id="Phobius"/>
    </source>
</evidence>
<accession>A0A3G2EDC4</accession>
<dbReference type="InterPro" id="IPR012495">
    <property type="entry name" value="TadE-like_dom"/>
</dbReference>
<feature type="transmembrane region" description="Helical" evidence="1">
    <location>
        <begin position="16"/>
        <end position="37"/>
    </location>
</feature>
<name>A0A3G2EDC4_9BURK</name>
<feature type="domain" description="TadE-like" evidence="2">
    <location>
        <begin position="16"/>
        <end position="58"/>
    </location>
</feature>
<evidence type="ECO:0000313" key="4">
    <source>
        <dbReference type="Proteomes" id="UP000279594"/>
    </source>
</evidence>
<keyword evidence="1" id="KW-0472">Membrane</keyword>
<evidence type="ECO:0000313" key="3">
    <source>
        <dbReference type="EMBL" id="AYM77860.1"/>
    </source>
</evidence>
<gene>
    <name evidence="3" type="ORF">D9M09_20200</name>
</gene>
<dbReference type="Pfam" id="PF07811">
    <property type="entry name" value="TadE"/>
    <property type="match status" value="1"/>
</dbReference>
<proteinExistence type="predicted"/>
<dbReference type="Proteomes" id="UP000279594">
    <property type="component" value="Chromosome"/>
</dbReference>
<keyword evidence="1" id="KW-1133">Transmembrane helix</keyword>
<dbReference type="AlphaFoldDB" id="A0A3G2EDC4"/>
<reference evidence="3 4" key="1">
    <citation type="submission" date="2018-10" db="EMBL/GenBank/DDBJ databases">
        <title>Effects of UV and annual dynamics of microbial communities in freshwater RAS systems.</title>
        <authorList>
            <person name="Bekkelund A.K."/>
            <person name="Hansen B.R."/>
            <person name="Stokken H."/>
            <person name="Eriksen B.F."/>
            <person name="Kashulin N.A."/>
        </authorList>
    </citation>
    <scope>NUCLEOTIDE SEQUENCE [LARGE SCALE GENOMIC DNA]</scope>
    <source>
        <strain evidence="3 4">BHSEK</strain>
    </source>
</reference>
<protein>
    <submittedName>
        <fullName evidence="3">Pilus assembly protein</fullName>
    </submittedName>
</protein>
<dbReference type="RefSeq" id="WP_121670236.1">
    <property type="nucleotide sequence ID" value="NZ_CP033019.1"/>
</dbReference>
<keyword evidence="4" id="KW-1185">Reference proteome</keyword>
<evidence type="ECO:0000259" key="2">
    <source>
        <dbReference type="Pfam" id="PF07811"/>
    </source>
</evidence>
<organism evidence="3 4">
    <name type="scientific">Janthinobacterium agaricidamnosum</name>
    <dbReference type="NCBI Taxonomy" id="55508"/>
    <lineage>
        <taxon>Bacteria</taxon>
        <taxon>Pseudomonadati</taxon>
        <taxon>Pseudomonadota</taxon>
        <taxon>Betaproteobacteria</taxon>
        <taxon>Burkholderiales</taxon>
        <taxon>Oxalobacteraceae</taxon>
        <taxon>Janthinobacterium</taxon>
    </lineage>
</organism>